<evidence type="ECO:0008006" key="4">
    <source>
        <dbReference type="Google" id="ProtNLM"/>
    </source>
</evidence>
<sequence>MQTYGIFGLSFKTATIKTDNDAGRVLDAKYKFSTGVRAERRFMLEHVPVLKGAAQEGGRLRLEVTPMMDGQAFPAVDVPVILRGNITIDEAGDVLVNLRVQFSELDNAGLGVDTLLTASCCLECTVSNQPTLDEQIYTELKAEQQVQEDVDDLLKDTPPLLPPANIVLDAPADNSPAGLLARCSFGQLSSLLQAIGRSPADWADPSRTDEEDAAEWRTVLLQEWDALLATDVLTQMGLMEATSEPEDDMPFPTGSDDFGTQPSA</sequence>
<comment type="caution">
    <text evidence="2">The sequence shown here is derived from an EMBL/GenBank/DDBJ whole genome shotgun (WGS) entry which is preliminary data.</text>
</comment>
<evidence type="ECO:0000313" key="2">
    <source>
        <dbReference type="EMBL" id="MFB9994098.1"/>
    </source>
</evidence>
<proteinExistence type="predicted"/>
<feature type="region of interest" description="Disordered" evidence="1">
    <location>
        <begin position="242"/>
        <end position="264"/>
    </location>
</feature>
<dbReference type="Proteomes" id="UP001589733">
    <property type="component" value="Unassembled WGS sequence"/>
</dbReference>
<protein>
    <recommendedName>
        <fullName evidence="4">DUF2589 domain-containing protein</fullName>
    </recommendedName>
</protein>
<reference evidence="2 3" key="1">
    <citation type="submission" date="2024-09" db="EMBL/GenBank/DDBJ databases">
        <authorList>
            <person name="Sun Q."/>
            <person name="Mori K."/>
        </authorList>
    </citation>
    <scope>NUCLEOTIDE SEQUENCE [LARGE SCALE GENOMIC DNA]</scope>
    <source>
        <strain evidence="2 3">JCM 13503</strain>
    </source>
</reference>
<accession>A0ABV6B2W7</accession>
<keyword evidence="3" id="KW-1185">Reference proteome</keyword>
<gene>
    <name evidence="2" type="ORF">ACFFLM_19245</name>
</gene>
<dbReference type="RefSeq" id="WP_380014204.1">
    <property type="nucleotide sequence ID" value="NZ_JBHLYR010000059.1"/>
</dbReference>
<name>A0ABV6B2W7_9DEIO</name>
<dbReference type="EMBL" id="JBHLYR010000059">
    <property type="protein sequence ID" value="MFB9994098.1"/>
    <property type="molecule type" value="Genomic_DNA"/>
</dbReference>
<evidence type="ECO:0000313" key="3">
    <source>
        <dbReference type="Proteomes" id="UP001589733"/>
    </source>
</evidence>
<organism evidence="2 3">
    <name type="scientific">Deinococcus oregonensis</name>
    <dbReference type="NCBI Taxonomy" id="1805970"/>
    <lineage>
        <taxon>Bacteria</taxon>
        <taxon>Thermotogati</taxon>
        <taxon>Deinococcota</taxon>
        <taxon>Deinococci</taxon>
        <taxon>Deinococcales</taxon>
        <taxon>Deinococcaceae</taxon>
        <taxon>Deinococcus</taxon>
    </lineage>
</organism>
<evidence type="ECO:0000256" key="1">
    <source>
        <dbReference type="SAM" id="MobiDB-lite"/>
    </source>
</evidence>